<evidence type="ECO:0000313" key="2">
    <source>
        <dbReference type="Proteomes" id="UP001444071"/>
    </source>
</evidence>
<dbReference type="Proteomes" id="UP001444071">
    <property type="component" value="Unassembled WGS sequence"/>
</dbReference>
<name>A0ABV0VMH7_9TELE</name>
<organism evidence="1 2">
    <name type="scientific">Xenotaenia resolanae</name>
    <dbReference type="NCBI Taxonomy" id="208358"/>
    <lineage>
        <taxon>Eukaryota</taxon>
        <taxon>Metazoa</taxon>
        <taxon>Chordata</taxon>
        <taxon>Craniata</taxon>
        <taxon>Vertebrata</taxon>
        <taxon>Euteleostomi</taxon>
        <taxon>Actinopterygii</taxon>
        <taxon>Neopterygii</taxon>
        <taxon>Teleostei</taxon>
        <taxon>Neoteleostei</taxon>
        <taxon>Acanthomorphata</taxon>
        <taxon>Ovalentaria</taxon>
        <taxon>Atherinomorphae</taxon>
        <taxon>Cyprinodontiformes</taxon>
        <taxon>Goodeidae</taxon>
        <taxon>Xenotaenia</taxon>
    </lineage>
</organism>
<sequence length="115" mass="12933">MQPSVACQHFFHCLSSQFPEANMRHTYITFALCTLGMVDPGLLTLAQNPDISELSGFTLEGAVLQKEEHMVLFQLQRETQRIGKNHWLPGRQKSKTLTSGDIRVTASTKNVKKNC</sequence>
<proteinExistence type="predicted"/>
<evidence type="ECO:0000313" key="1">
    <source>
        <dbReference type="EMBL" id="MEQ2257922.1"/>
    </source>
</evidence>
<protein>
    <submittedName>
        <fullName evidence="1">Uncharacterized protein</fullName>
    </submittedName>
</protein>
<comment type="caution">
    <text evidence="1">The sequence shown here is derived from an EMBL/GenBank/DDBJ whole genome shotgun (WGS) entry which is preliminary data.</text>
</comment>
<dbReference type="EMBL" id="JAHRIM010000043">
    <property type="protein sequence ID" value="MEQ2257922.1"/>
    <property type="molecule type" value="Genomic_DNA"/>
</dbReference>
<keyword evidence="2" id="KW-1185">Reference proteome</keyword>
<gene>
    <name evidence="1" type="ORF">XENORESO_013257</name>
</gene>
<reference evidence="1 2" key="1">
    <citation type="submission" date="2021-06" db="EMBL/GenBank/DDBJ databases">
        <authorList>
            <person name="Palmer J.M."/>
        </authorList>
    </citation>
    <scope>NUCLEOTIDE SEQUENCE [LARGE SCALE GENOMIC DNA]</scope>
    <source>
        <strain evidence="1 2">XR_2019</strain>
        <tissue evidence="1">Muscle</tissue>
    </source>
</reference>
<accession>A0ABV0VMH7</accession>